<keyword evidence="1" id="KW-1133">Transmembrane helix</keyword>
<dbReference type="Proteomes" id="UP000245166">
    <property type="component" value="Unassembled WGS sequence"/>
</dbReference>
<comment type="caution">
    <text evidence="2">The sequence shown here is derived from an EMBL/GenBank/DDBJ whole genome shotgun (WGS) entry which is preliminary data.</text>
</comment>
<keyword evidence="1" id="KW-0472">Membrane</keyword>
<organism evidence="2 3">
    <name type="scientific">Serinibacter arcticus</name>
    <dbReference type="NCBI Taxonomy" id="1655435"/>
    <lineage>
        <taxon>Bacteria</taxon>
        <taxon>Bacillati</taxon>
        <taxon>Actinomycetota</taxon>
        <taxon>Actinomycetes</taxon>
        <taxon>Micrococcales</taxon>
        <taxon>Beutenbergiaceae</taxon>
        <taxon>Serinibacter</taxon>
    </lineage>
</organism>
<protein>
    <submittedName>
        <fullName evidence="2">Uncharacterized protein</fullName>
    </submittedName>
</protein>
<feature type="transmembrane region" description="Helical" evidence="1">
    <location>
        <begin position="32"/>
        <end position="50"/>
    </location>
</feature>
<sequence length="66" mass="6929">MARLTRIAWAAIAAGPLLMLLAVVAFDRAPSWYVAVCIGIFLTGCIIGFTRLPGGRDHDEGDGAAV</sequence>
<dbReference type="RefSeq" id="WP_109228231.1">
    <property type="nucleotide sequence ID" value="NZ_PYHR01000002.1"/>
</dbReference>
<proteinExistence type="predicted"/>
<reference evidence="2 3" key="1">
    <citation type="submission" date="2018-03" db="EMBL/GenBank/DDBJ databases">
        <title>Genome assembly of novel Miniimonas species PCH200.</title>
        <authorList>
            <person name="Thakur V."/>
            <person name="Kumar V."/>
            <person name="Singh D."/>
        </authorList>
    </citation>
    <scope>NUCLEOTIDE SEQUENCE [LARGE SCALE GENOMIC DNA]</scope>
    <source>
        <strain evidence="2 3">PCH200</strain>
    </source>
</reference>
<keyword evidence="1" id="KW-0812">Transmembrane</keyword>
<evidence type="ECO:0000313" key="3">
    <source>
        <dbReference type="Proteomes" id="UP000245166"/>
    </source>
</evidence>
<gene>
    <name evidence="2" type="ORF">C8046_03240</name>
</gene>
<feature type="transmembrane region" description="Helical" evidence="1">
    <location>
        <begin position="7"/>
        <end position="26"/>
    </location>
</feature>
<dbReference type="OrthoDB" id="4833224at2"/>
<name>A0A2U1ZS88_9MICO</name>
<dbReference type="AlphaFoldDB" id="A0A2U1ZS88"/>
<dbReference type="EMBL" id="PYHR01000002">
    <property type="protein sequence ID" value="PWD49848.1"/>
    <property type="molecule type" value="Genomic_DNA"/>
</dbReference>
<accession>A0A2U1ZS88</accession>
<keyword evidence="3" id="KW-1185">Reference proteome</keyword>
<evidence type="ECO:0000256" key="1">
    <source>
        <dbReference type="SAM" id="Phobius"/>
    </source>
</evidence>
<evidence type="ECO:0000313" key="2">
    <source>
        <dbReference type="EMBL" id="PWD49848.1"/>
    </source>
</evidence>